<dbReference type="InterPro" id="IPR003599">
    <property type="entry name" value="Ig_sub"/>
</dbReference>
<dbReference type="AlphaFoldDB" id="A0A803JN38"/>
<evidence type="ECO:0000256" key="7">
    <source>
        <dbReference type="SAM" id="Phobius"/>
    </source>
</evidence>
<dbReference type="InterPro" id="IPR051117">
    <property type="entry name" value="TRG_var/const_region"/>
</dbReference>
<dbReference type="CDD" id="cd00099">
    <property type="entry name" value="IgV"/>
    <property type="match status" value="1"/>
</dbReference>
<dbReference type="SUPFAM" id="SSF48726">
    <property type="entry name" value="Immunoglobulin"/>
    <property type="match status" value="2"/>
</dbReference>
<dbReference type="Bgee" id="ENSXETG00000018385">
    <property type="expression patterns" value="Expressed in skeletal muscle tissue and 6 other cell types or tissues"/>
</dbReference>
<dbReference type="InParanoid" id="A0A803JN38"/>
<keyword evidence="2" id="KW-0391">Immunity</keyword>
<dbReference type="PANTHER" id="PTHR19256">
    <property type="entry name" value="T-CELL RECEPTOR GAMMA CHAIN"/>
    <property type="match status" value="1"/>
</dbReference>
<keyword evidence="5" id="KW-0393">Immunoglobulin domain</keyword>
<dbReference type="GO" id="GO:0042101">
    <property type="term" value="C:T cell receptor complex"/>
    <property type="evidence" value="ECO:0007669"/>
    <property type="project" value="UniProtKB-KW"/>
</dbReference>
<keyword evidence="7" id="KW-1133">Transmembrane helix</keyword>
<sequence length="297" mass="33392">MRGGVVTHHVLSWYRQIEGKEIQFLVSHRENSSPTYGSGVAERFIPEVEPLSNAFKLTIGNVENSDEGTYYCAVWFSYKYIFGEGTVVRVQVFKDTQRPQMTLLGPSLVEMKLYRSATFLCHAARYSPNALRIKWHLNNQSSQHRSYTYPAIQTSSNTFDQTAEVSIPAALWDQGVEVTCILEHETGVQHLTTRANNKKQRDCKPERSTHDGMKHARNETEVNPAIFGDAEMLSTALNTYSFLIGASAVYGLFISLCICRRKLVSCKNQGENSAVKPASSMQITLQHANHLTFNCEG</sequence>
<keyword evidence="6" id="KW-1279">T cell receptor</keyword>
<dbReference type="PROSITE" id="PS50835">
    <property type="entry name" value="IG_LIKE"/>
    <property type="match status" value="1"/>
</dbReference>
<keyword evidence="4" id="KW-0675">Receptor</keyword>
<dbReference type="SMART" id="SM00406">
    <property type="entry name" value="IGv"/>
    <property type="match status" value="1"/>
</dbReference>
<keyword evidence="7" id="KW-0472">Membrane</keyword>
<dbReference type="Gene3D" id="2.60.40.10">
    <property type="entry name" value="Immunoglobulins"/>
    <property type="match status" value="2"/>
</dbReference>
<dbReference type="GO" id="GO:0002250">
    <property type="term" value="P:adaptive immune response"/>
    <property type="evidence" value="ECO:0007669"/>
    <property type="project" value="UniProtKB-KW"/>
</dbReference>
<organism evidence="9">
    <name type="scientific">Xenopus tropicalis</name>
    <name type="common">Western clawed frog</name>
    <name type="synonym">Silurana tropicalis</name>
    <dbReference type="NCBI Taxonomy" id="8364"/>
    <lineage>
        <taxon>Eukaryota</taxon>
        <taxon>Metazoa</taxon>
        <taxon>Chordata</taxon>
        <taxon>Craniata</taxon>
        <taxon>Vertebrata</taxon>
        <taxon>Euteleostomi</taxon>
        <taxon>Amphibia</taxon>
        <taxon>Batrachia</taxon>
        <taxon>Anura</taxon>
        <taxon>Pipoidea</taxon>
        <taxon>Pipidae</taxon>
        <taxon>Xenopodinae</taxon>
        <taxon>Xenopus</taxon>
        <taxon>Silurana</taxon>
    </lineage>
</organism>
<dbReference type="SMART" id="SM00409">
    <property type="entry name" value="IG"/>
    <property type="match status" value="2"/>
</dbReference>
<reference evidence="9" key="2">
    <citation type="submission" date="2021-03" db="UniProtKB">
        <authorList>
            <consortium name="Ensembl"/>
        </authorList>
    </citation>
    <scope>IDENTIFICATION</scope>
</reference>
<dbReference type="InterPro" id="IPR036179">
    <property type="entry name" value="Ig-like_dom_sf"/>
</dbReference>
<keyword evidence="3" id="KW-1064">Adaptive immunity</keyword>
<evidence type="ECO:0000256" key="2">
    <source>
        <dbReference type="ARBA" id="ARBA00022859"/>
    </source>
</evidence>
<feature type="domain" description="Ig-like" evidence="8">
    <location>
        <begin position="99"/>
        <end position="196"/>
    </location>
</feature>
<dbReference type="InterPro" id="IPR007110">
    <property type="entry name" value="Ig-like_dom"/>
</dbReference>
<evidence type="ECO:0000256" key="1">
    <source>
        <dbReference type="ARBA" id="ARBA00022729"/>
    </source>
</evidence>
<keyword evidence="1" id="KW-0732">Signal</keyword>
<dbReference type="InterPro" id="IPR013783">
    <property type="entry name" value="Ig-like_fold"/>
</dbReference>
<dbReference type="InterPro" id="IPR003597">
    <property type="entry name" value="Ig_C1-set"/>
</dbReference>
<feature type="transmembrane region" description="Helical" evidence="7">
    <location>
        <begin position="240"/>
        <end position="259"/>
    </location>
</feature>
<proteinExistence type="predicted"/>
<evidence type="ECO:0000256" key="5">
    <source>
        <dbReference type="ARBA" id="ARBA00023319"/>
    </source>
</evidence>
<evidence type="ECO:0000313" key="9">
    <source>
        <dbReference type="Ensembl" id="ENSXETP00000109410"/>
    </source>
</evidence>
<reference evidence="9" key="1">
    <citation type="journal article" date="2010" name="Science">
        <title>The genome of the Western clawed frog Xenopus tropicalis.</title>
        <authorList>
            <person name="Hellsten U."/>
            <person name="Harland R.M."/>
            <person name="Gilchrist M.J."/>
            <person name="Hendrix D."/>
            <person name="Jurka J."/>
            <person name="Kapitonov V."/>
            <person name="Ovcharenko I."/>
            <person name="Putnam N.H."/>
            <person name="Shu S."/>
            <person name="Taher L."/>
            <person name="Blitz I.L."/>
            <person name="Blumberg B."/>
            <person name="Dichmann D.S."/>
            <person name="Dubchak I."/>
            <person name="Amaya E."/>
            <person name="Detter J.C."/>
            <person name="Fletcher R."/>
            <person name="Gerhard D.S."/>
            <person name="Goodstein D."/>
            <person name="Graves T."/>
            <person name="Grigoriev I.V."/>
            <person name="Grimwood J."/>
            <person name="Kawashima T."/>
            <person name="Lindquist E."/>
            <person name="Lucas S.M."/>
            <person name="Mead P.E."/>
            <person name="Mitros T."/>
            <person name="Ogino H."/>
            <person name="Ohta Y."/>
            <person name="Poliakov A.V."/>
            <person name="Pollet N."/>
            <person name="Robert J."/>
            <person name="Salamov A."/>
            <person name="Sater A.K."/>
            <person name="Schmutz J."/>
            <person name="Terry A."/>
            <person name="Vize P.D."/>
            <person name="Warren W.C."/>
            <person name="Wells D."/>
            <person name="Wills A."/>
            <person name="Wilson R.K."/>
            <person name="Zimmerman L.B."/>
            <person name="Zorn A.M."/>
            <person name="Grainger R."/>
            <person name="Grammer T."/>
            <person name="Khokha M.K."/>
            <person name="Richardson P.M."/>
            <person name="Rokhsar D.S."/>
        </authorList>
    </citation>
    <scope>NUCLEOTIDE SEQUENCE [LARGE SCALE GENOMIC DNA]</scope>
    <source>
        <strain evidence="9">Nigerian</strain>
    </source>
</reference>
<evidence type="ECO:0000256" key="6">
    <source>
        <dbReference type="ARBA" id="ARBA00043266"/>
    </source>
</evidence>
<keyword evidence="7" id="KW-0812">Transmembrane</keyword>
<dbReference type="SMART" id="SM00407">
    <property type="entry name" value="IGc1"/>
    <property type="match status" value="1"/>
</dbReference>
<dbReference type="GeneTree" id="ENSGT00940000154869"/>
<dbReference type="Pfam" id="PF07654">
    <property type="entry name" value="C1-set"/>
    <property type="match status" value="1"/>
</dbReference>
<dbReference type="Pfam" id="PF07686">
    <property type="entry name" value="V-set"/>
    <property type="match status" value="1"/>
</dbReference>
<evidence type="ECO:0000256" key="4">
    <source>
        <dbReference type="ARBA" id="ARBA00023170"/>
    </source>
</evidence>
<dbReference type="Ensembl" id="ENSXETT00000110693">
    <property type="protein sequence ID" value="ENSXETP00000109410"/>
    <property type="gene ID" value="ENSXETG00000018385"/>
</dbReference>
<evidence type="ECO:0000259" key="8">
    <source>
        <dbReference type="PROSITE" id="PS50835"/>
    </source>
</evidence>
<dbReference type="InterPro" id="IPR013106">
    <property type="entry name" value="Ig_V-set"/>
</dbReference>
<accession>A0A803JN38</accession>
<protein>
    <recommendedName>
        <fullName evidence="8">Ig-like domain-containing protein</fullName>
    </recommendedName>
</protein>
<dbReference type="CDD" id="cd00098">
    <property type="entry name" value="IgC1"/>
    <property type="match status" value="1"/>
</dbReference>
<name>A0A803JN38_XENTR</name>
<dbReference type="PANTHER" id="PTHR19256:SF40">
    <property type="entry name" value="NON-FUNCTIONAL T CELL RECEPTOR GAMMA VARIABLE 10-RELATED"/>
    <property type="match status" value="1"/>
</dbReference>
<evidence type="ECO:0000256" key="3">
    <source>
        <dbReference type="ARBA" id="ARBA00023130"/>
    </source>
</evidence>